<protein>
    <submittedName>
        <fullName evidence="2">Uncharacterized protein</fullName>
    </submittedName>
</protein>
<name>A0A429GVD4_9CREN</name>
<proteinExistence type="predicted"/>
<accession>A0A429GVD4</accession>
<dbReference type="Proteomes" id="UP000277582">
    <property type="component" value="Unassembled WGS sequence"/>
</dbReference>
<sequence length="98" mass="9942">MKKLGMWCAVLLLFELATIITGPLFFLRGVAMYCSMKGHVACASVATIGSSLLLGFGGAYAGAKTAALAAVAKVTILTVAKAIGPWGWALLIGGAILA</sequence>
<feature type="transmembrane region" description="Helical" evidence="1">
    <location>
        <begin position="74"/>
        <end position="97"/>
    </location>
</feature>
<feature type="transmembrane region" description="Helical" evidence="1">
    <location>
        <begin position="38"/>
        <end position="62"/>
    </location>
</feature>
<evidence type="ECO:0000313" key="2">
    <source>
        <dbReference type="EMBL" id="RSN77687.1"/>
    </source>
</evidence>
<gene>
    <name evidence="2" type="ORF">D6D85_02380</name>
</gene>
<organism evidence="2 3">
    <name type="scientific">Candidatus Methanodesulfokora washburnensis</name>
    <dbReference type="NCBI Taxonomy" id="2478471"/>
    <lineage>
        <taxon>Archaea</taxon>
        <taxon>Thermoproteota</taxon>
        <taxon>Candidatus Korarchaeia</taxon>
        <taxon>Candidatus Korarchaeia incertae sedis</taxon>
        <taxon>Candidatus Methanodesulfokora</taxon>
    </lineage>
</organism>
<keyword evidence="1" id="KW-0812">Transmembrane</keyword>
<dbReference type="EMBL" id="RCOS01000030">
    <property type="protein sequence ID" value="RSN77687.1"/>
    <property type="molecule type" value="Genomic_DNA"/>
</dbReference>
<feature type="transmembrane region" description="Helical" evidence="1">
    <location>
        <begin position="7"/>
        <end position="26"/>
    </location>
</feature>
<keyword evidence="1" id="KW-1133">Transmembrane helix</keyword>
<dbReference type="AlphaFoldDB" id="A0A429GVD4"/>
<evidence type="ECO:0000313" key="3">
    <source>
        <dbReference type="Proteomes" id="UP000277582"/>
    </source>
</evidence>
<reference evidence="2 3" key="1">
    <citation type="submission" date="2018-10" db="EMBL/GenBank/DDBJ databases">
        <title>Co-occurring genomic capacity for anaerobic methane metabolism and dissimilatory sulfite reduction discovered in the Korarchaeota.</title>
        <authorList>
            <person name="Mckay L.J."/>
            <person name="Dlakic M."/>
            <person name="Fields M.W."/>
            <person name="Delmont T.O."/>
            <person name="Eren A.M."/>
            <person name="Jay Z.J."/>
            <person name="Klingelsmith K.B."/>
            <person name="Rusch D.B."/>
            <person name="Inskeep W.P."/>
        </authorList>
    </citation>
    <scope>NUCLEOTIDE SEQUENCE [LARGE SCALE GENOMIC DNA]</scope>
    <source>
        <strain evidence="2 3">MDKW</strain>
    </source>
</reference>
<comment type="caution">
    <text evidence="2">The sequence shown here is derived from an EMBL/GenBank/DDBJ whole genome shotgun (WGS) entry which is preliminary data.</text>
</comment>
<keyword evidence="3" id="KW-1185">Reference proteome</keyword>
<keyword evidence="1" id="KW-0472">Membrane</keyword>
<evidence type="ECO:0000256" key="1">
    <source>
        <dbReference type="SAM" id="Phobius"/>
    </source>
</evidence>